<dbReference type="AlphaFoldDB" id="A0A161HID8"/>
<feature type="transmembrane region" description="Helical" evidence="11">
    <location>
        <begin position="54"/>
        <end position="73"/>
    </location>
</feature>
<feature type="region of interest" description="Disordered" evidence="10">
    <location>
        <begin position="1"/>
        <end position="50"/>
    </location>
</feature>
<evidence type="ECO:0000256" key="11">
    <source>
        <dbReference type="SAM" id="Phobius"/>
    </source>
</evidence>
<evidence type="ECO:0000256" key="9">
    <source>
        <dbReference type="ARBA" id="ARBA00023136"/>
    </source>
</evidence>
<name>A0A161HID8_9ASCO</name>
<keyword evidence="5" id="KW-0337">GPI-anchor biosynthesis</keyword>
<evidence type="ECO:0000313" key="13">
    <source>
        <dbReference type="Proteomes" id="UP000189580"/>
    </source>
</evidence>
<evidence type="ECO:0000256" key="7">
    <source>
        <dbReference type="ARBA" id="ARBA00022824"/>
    </source>
</evidence>
<comment type="subcellular location">
    <subcellularLocation>
        <location evidence="1">Endoplasmic reticulum membrane</location>
        <topology evidence="1">Multi-pass membrane protein</topology>
    </subcellularLocation>
</comment>
<dbReference type="Pfam" id="PF06699">
    <property type="entry name" value="PIG-F"/>
    <property type="match status" value="1"/>
</dbReference>
<accession>A0A161HID8</accession>
<dbReference type="KEGG" id="slb:AWJ20_476"/>
<evidence type="ECO:0000256" key="2">
    <source>
        <dbReference type="ARBA" id="ARBA00004687"/>
    </source>
</evidence>
<dbReference type="OrthoDB" id="17366at2759"/>
<dbReference type="Proteomes" id="UP000189580">
    <property type="component" value="Chromosome a"/>
</dbReference>
<dbReference type="GeneID" id="30036926"/>
<dbReference type="UniPathway" id="UPA00196"/>
<dbReference type="InterPro" id="IPR009580">
    <property type="entry name" value="GPI_biosynthesis_protein_Pig-F"/>
</dbReference>
<sequence length="281" mass="29421">MPKSKTNGAVVSGSSGSGSPAGNGRQSSPVPGKPAVLGKSGSSGSSSSNGKSSAASLAASVTYAVTLLAYFWYTLTQGTLVTDPVRTLTETTLALVLIQIVYCAAGLDDQSGLHSTSTKSKQPKTDSGISSRISVSALLSQLESIIFTNKLQTAILATILSLAMSVLVFGLLILFGAPVTSHIPETFLCAVHISILSVQPLVFVYKLDSKIWKDIVSVKLPLNGVYGASVGTWLGAWLGAVPIPLDWDRPWQRWPVTIVAGAYFGTALGTLIGALYRQIRH</sequence>
<keyword evidence="8 11" id="KW-1133">Transmembrane helix</keyword>
<feature type="transmembrane region" description="Helical" evidence="11">
    <location>
        <begin position="183"/>
        <end position="205"/>
    </location>
</feature>
<feature type="compositionally biased region" description="Low complexity" evidence="10">
    <location>
        <begin position="37"/>
        <end position="50"/>
    </location>
</feature>
<evidence type="ECO:0000256" key="6">
    <source>
        <dbReference type="ARBA" id="ARBA00022692"/>
    </source>
</evidence>
<proteinExistence type="inferred from homology"/>
<dbReference type="EMBL" id="CP014501">
    <property type="protein sequence ID" value="ANB12227.1"/>
    <property type="molecule type" value="Genomic_DNA"/>
</dbReference>
<dbReference type="GO" id="GO:0005789">
    <property type="term" value="C:endoplasmic reticulum membrane"/>
    <property type="evidence" value="ECO:0007669"/>
    <property type="project" value="UniProtKB-SubCell"/>
</dbReference>
<keyword evidence="7" id="KW-0256">Endoplasmic reticulum</keyword>
<gene>
    <name evidence="12" type="primary">GPI11</name>
    <name evidence="12" type="ORF">AWJ20_476</name>
</gene>
<keyword evidence="13" id="KW-1185">Reference proteome</keyword>
<dbReference type="GO" id="GO:0006506">
    <property type="term" value="P:GPI anchor biosynthetic process"/>
    <property type="evidence" value="ECO:0007669"/>
    <property type="project" value="UniProtKB-UniPathway"/>
</dbReference>
<comment type="similarity">
    <text evidence="3">Belongs to the PIGF family.</text>
</comment>
<comment type="pathway">
    <text evidence="2">Glycolipid biosynthesis; glycosylphosphatidylinositol-anchor biosynthesis.</text>
</comment>
<dbReference type="RefSeq" id="XP_018734704.1">
    <property type="nucleotide sequence ID" value="XM_018881852.1"/>
</dbReference>
<keyword evidence="6 11" id="KW-0812">Transmembrane</keyword>
<keyword evidence="9 11" id="KW-0472">Membrane</keyword>
<feature type="transmembrane region" description="Helical" evidence="11">
    <location>
        <begin position="154"/>
        <end position="177"/>
    </location>
</feature>
<protein>
    <recommendedName>
        <fullName evidence="4">Glycosylphosphatidylinositol anchor biosynthesis protein 11</fullName>
    </recommendedName>
</protein>
<evidence type="ECO:0000256" key="10">
    <source>
        <dbReference type="SAM" id="MobiDB-lite"/>
    </source>
</evidence>
<reference evidence="12 13" key="1">
    <citation type="submission" date="2016-02" db="EMBL/GenBank/DDBJ databases">
        <title>Complete genome sequence and transcriptome regulation of the pentose utilising yeast Sugiyamaella lignohabitans.</title>
        <authorList>
            <person name="Bellasio M."/>
            <person name="Peymann A."/>
            <person name="Valli M."/>
            <person name="Sipitzky M."/>
            <person name="Graf A."/>
            <person name="Sauer M."/>
            <person name="Marx H."/>
            <person name="Mattanovich D."/>
        </authorList>
    </citation>
    <scope>NUCLEOTIDE SEQUENCE [LARGE SCALE GENOMIC DNA]</scope>
    <source>
        <strain evidence="12 13">CBS 10342</strain>
    </source>
</reference>
<evidence type="ECO:0000256" key="1">
    <source>
        <dbReference type="ARBA" id="ARBA00004477"/>
    </source>
</evidence>
<evidence type="ECO:0000256" key="5">
    <source>
        <dbReference type="ARBA" id="ARBA00022502"/>
    </source>
</evidence>
<evidence type="ECO:0000256" key="4">
    <source>
        <dbReference type="ARBA" id="ARBA00020927"/>
    </source>
</evidence>
<evidence type="ECO:0000256" key="3">
    <source>
        <dbReference type="ARBA" id="ARBA00007978"/>
    </source>
</evidence>
<evidence type="ECO:0000313" key="12">
    <source>
        <dbReference type="EMBL" id="ANB12227.1"/>
    </source>
</evidence>
<feature type="transmembrane region" description="Helical" evidence="11">
    <location>
        <begin position="225"/>
        <end position="245"/>
    </location>
</feature>
<evidence type="ECO:0000256" key="8">
    <source>
        <dbReference type="ARBA" id="ARBA00022989"/>
    </source>
</evidence>
<feature type="transmembrane region" description="Helical" evidence="11">
    <location>
        <begin position="257"/>
        <end position="276"/>
    </location>
</feature>
<organism evidence="12 13">
    <name type="scientific">Sugiyamaella lignohabitans</name>
    <dbReference type="NCBI Taxonomy" id="796027"/>
    <lineage>
        <taxon>Eukaryota</taxon>
        <taxon>Fungi</taxon>
        <taxon>Dikarya</taxon>
        <taxon>Ascomycota</taxon>
        <taxon>Saccharomycotina</taxon>
        <taxon>Dipodascomycetes</taxon>
        <taxon>Dipodascales</taxon>
        <taxon>Trichomonascaceae</taxon>
        <taxon>Sugiyamaella</taxon>
    </lineage>
</organism>